<keyword evidence="2" id="KW-0378">Hydrolase</keyword>
<keyword evidence="2" id="KW-0255">Endonuclease</keyword>
<organism evidence="2 3">
    <name type="scientific">Thiothrix lacustris</name>
    <dbReference type="NCBI Taxonomy" id="525917"/>
    <lineage>
        <taxon>Bacteria</taxon>
        <taxon>Pseudomonadati</taxon>
        <taxon>Pseudomonadota</taxon>
        <taxon>Gammaproteobacteria</taxon>
        <taxon>Thiotrichales</taxon>
        <taxon>Thiotrichaceae</taxon>
        <taxon>Thiothrix</taxon>
    </lineage>
</organism>
<sequence>MKIDTAFIVDLQACVTRMGAALQKLDLTSQSGIKVKLSDIKSKGGLLSYDDHQVVVFIPDHSYKGVPAVEKNHAQGNKYHFAECITLDDMRASGKYEHRYSANNNPDGHFRIFDNQGNNAKNIALMPCQNCLKHINYQGFADASSTERHRILSQFSVIDLLSTYSTWFKNMPGIRPKTAGYTADWQDISLAFRRKKKFTCECCGVNLNDQRHLLHTHHINSDKQNNYAHNLKALCIDCHRKEHRHDHMLITPEQMHTINQLRMQQGLLKIDSWQSAYRLADEALHGVLKRYERRQPQSLPHVYHPVTSGVILDVAWPSQKVGIYVDISERQRKTLQQAGWSLMTIGQVLEI</sequence>
<dbReference type="RefSeq" id="WP_308896134.1">
    <property type="nucleotide sequence ID" value="NZ_CP133218.1"/>
</dbReference>
<dbReference type="GO" id="GO:0004519">
    <property type="term" value="F:endonuclease activity"/>
    <property type="evidence" value="ECO:0007669"/>
    <property type="project" value="UniProtKB-KW"/>
</dbReference>
<name>A0ABY9MT70_9GAMM</name>
<protein>
    <submittedName>
        <fullName evidence="2">HNH endonuclease signature motif containing protein</fullName>
    </submittedName>
</protein>
<feature type="domain" description="HNH nuclease" evidence="1">
    <location>
        <begin position="187"/>
        <end position="240"/>
    </location>
</feature>
<proteinExistence type="predicted"/>
<reference evidence="2 3" key="1">
    <citation type="submission" date="2023-08" db="EMBL/GenBank/DDBJ databases">
        <title>New molecular markers tilS and rpoB for phylogenetic and monitoring studies of the genus Thiothrix biodiversity.</title>
        <authorList>
            <person name="Ravin N.V."/>
            <person name="Smolyakov D."/>
            <person name="Markov N.D."/>
            <person name="Beletsky A.V."/>
            <person name="Mardanov A.V."/>
            <person name="Rudenko T.S."/>
            <person name="Grabovich M.Y."/>
        </authorList>
    </citation>
    <scope>NUCLEOTIDE SEQUENCE [LARGE SCALE GENOMIC DNA]</scope>
    <source>
        <strain evidence="2 3">MK1</strain>
    </source>
</reference>
<keyword evidence="3" id="KW-1185">Reference proteome</keyword>
<dbReference type="SMART" id="SM00507">
    <property type="entry name" value="HNHc"/>
    <property type="match status" value="1"/>
</dbReference>
<keyword evidence="2" id="KW-0540">Nuclease</keyword>
<accession>A0ABY9MT70</accession>
<evidence type="ECO:0000259" key="1">
    <source>
        <dbReference type="SMART" id="SM00507"/>
    </source>
</evidence>
<dbReference type="CDD" id="cd00085">
    <property type="entry name" value="HNHc"/>
    <property type="match status" value="1"/>
</dbReference>
<evidence type="ECO:0000313" key="2">
    <source>
        <dbReference type="EMBL" id="WML91371.1"/>
    </source>
</evidence>
<dbReference type="EMBL" id="CP133218">
    <property type="protein sequence ID" value="WML91371.1"/>
    <property type="molecule type" value="Genomic_DNA"/>
</dbReference>
<evidence type="ECO:0000313" key="3">
    <source>
        <dbReference type="Proteomes" id="UP001236657"/>
    </source>
</evidence>
<dbReference type="Proteomes" id="UP001236657">
    <property type="component" value="Chromosome"/>
</dbReference>
<gene>
    <name evidence="2" type="ORF">RCF98_03225</name>
</gene>
<dbReference type="InterPro" id="IPR003615">
    <property type="entry name" value="HNH_nuc"/>
</dbReference>